<proteinExistence type="predicted"/>
<dbReference type="AlphaFoldDB" id="A0ABD2AS35"/>
<organism evidence="1 2">
    <name type="scientific">Vespula maculifrons</name>
    <name type="common">Eastern yellow jacket</name>
    <name type="synonym">Wasp</name>
    <dbReference type="NCBI Taxonomy" id="7453"/>
    <lineage>
        <taxon>Eukaryota</taxon>
        <taxon>Metazoa</taxon>
        <taxon>Ecdysozoa</taxon>
        <taxon>Arthropoda</taxon>
        <taxon>Hexapoda</taxon>
        <taxon>Insecta</taxon>
        <taxon>Pterygota</taxon>
        <taxon>Neoptera</taxon>
        <taxon>Endopterygota</taxon>
        <taxon>Hymenoptera</taxon>
        <taxon>Apocrita</taxon>
        <taxon>Aculeata</taxon>
        <taxon>Vespoidea</taxon>
        <taxon>Vespidae</taxon>
        <taxon>Vespinae</taxon>
        <taxon>Vespula</taxon>
    </lineage>
</organism>
<protein>
    <submittedName>
        <fullName evidence="1">Uncharacterized protein</fullName>
    </submittedName>
</protein>
<reference evidence="1 2" key="1">
    <citation type="journal article" date="2024" name="Ann. Entomol. Soc. Am.">
        <title>Genomic analyses of the southern and eastern yellowjacket wasps (Hymenoptera: Vespidae) reveal evolutionary signatures of social life.</title>
        <authorList>
            <person name="Catto M.A."/>
            <person name="Caine P.B."/>
            <person name="Orr S.E."/>
            <person name="Hunt B.G."/>
            <person name="Goodisman M.A.D."/>
        </authorList>
    </citation>
    <scope>NUCLEOTIDE SEQUENCE [LARGE SCALE GENOMIC DNA]</scope>
    <source>
        <strain evidence="1">232</strain>
        <tissue evidence="1">Head and thorax</tissue>
    </source>
</reference>
<dbReference type="EMBL" id="JAYRBN010000114">
    <property type="protein sequence ID" value="KAL2723406.1"/>
    <property type="molecule type" value="Genomic_DNA"/>
</dbReference>
<evidence type="ECO:0000313" key="2">
    <source>
        <dbReference type="Proteomes" id="UP001607303"/>
    </source>
</evidence>
<comment type="caution">
    <text evidence="1">The sequence shown here is derived from an EMBL/GenBank/DDBJ whole genome shotgun (WGS) entry which is preliminary data.</text>
</comment>
<sequence length="41" mass="4775">IPIKICCIDALMYAHVYTYIRILIGKIISLDLRAKPLPRLY</sequence>
<feature type="non-terminal residue" evidence="1">
    <location>
        <position position="1"/>
    </location>
</feature>
<name>A0ABD2AS35_VESMC</name>
<accession>A0ABD2AS35</accession>
<keyword evidence="2" id="KW-1185">Reference proteome</keyword>
<gene>
    <name evidence="1" type="ORF">V1477_019257</name>
</gene>
<evidence type="ECO:0000313" key="1">
    <source>
        <dbReference type="EMBL" id="KAL2723406.1"/>
    </source>
</evidence>
<dbReference type="Proteomes" id="UP001607303">
    <property type="component" value="Unassembled WGS sequence"/>
</dbReference>